<dbReference type="GO" id="GO:0071731">
    <property type="term" value="P:response to nitric oxide"/>
    <property type="evidence" value="ECO:0007669"/>
    <property type="project" value="TreeGrafter"/>
</dbReference>
<evidence type="ECO:0000313" key="15">
    <source>
        <dbReference type="Proteomes" id="UP000430146"/>
    </source>
</evidence>
<evidence type="ECO:0000256" key="1">
    <source>
        <dbReference type="ARBA" id="ARBA00004771"/>
    </source>
</evidence>
<dbReference type="GO" id="GO:0001666">
    <property type="term" value="P:response to hypoxia"/>
    <property type="evidence" value="ECO:0007669"/>
    <property type="project" value="TreeGrafter"/>
</dbReference>
<evidence type="ECO:0000256" key="11">
    <source>
        <dbReference type="RuleBase" id="RU361241"/>
    </source>
</evidence>
<name>A0A5S9R555_MYCVN</name>
<evidence type="ECO:0000256" key="2">
    <source>
        <dbReference type="ARBA" id="ARBA00005189"/>
    </source>
</evidence>
<protein>
    <recommendedName>
        <fullName evidence="4 11">Diacylglycerol O-acyltransferase</fullName>
        <ecNumber evidence="4 11">2.3.1.20</ecNumber>
    </recommendedName>
</protein>
<feature type="domain" description="O-acyltransferase WSD1 C-terminal" evidence="13">
    <location>
        <begin position="323"/>
        <end position="464"/>
    </location>
</feature>
<dbReference type="GO" id="GO:0006071">
    <property type="term" value="P:glycerol metabolic process"/>
    <property type="evidence" value="ECO:0007669"/>
    <property type="project" value="UniProtKB-KW"/>
</dbReference>
<dbReference type="InterPro" id="IPR009721">
    <property type="entry name" value="O-acyltransferase_WSD1_C"/>
</dbReference>
<dbReference type="GO" id="GO:0005886">
    <property type="term" value="C:plasma membrane"/>
    <property type="evidence" value="ECO:0007669"/>
    <property type="project" value="TreeGrafter"/>
</dbReference>
<keyword evidence="9 11" id="KW-0012">Acyltransferase</keyword>
<sequence length="469" mass="51313">MVTRLSASDASFFRLENSSTPMYVGSLSILRKPRNGLSYETLLATVEQRLPQIPRYRQKVREVKFGLARPVWVDDRDFDITYHVRRSALPSPGSDTQLHDLIARLGSRPLDKSRPLWEMYLVEGLAKNRLAIYTKSHQALVNGMTALEIGHVIADRTQKPPEFGEDIWIPSREPNDRQLLIGALGEWITGPTAQVAAVRSAVNEAVTNTGLLVDLGRRAAEVARTVARGTAPSSPLNTTVSRNRRFSVASASLDEFRRIRARYDCDVNDVVLAVIAGALRNWLMSRGEPVGTTTTVRAMAPMSVYPEDEHDSTGPGQAISEVSPFLVDLPVGESNPVVRLSQIAHATEAQSSATSLVDARTIVTLTGFGPPTLHAMGIRVATSFSARQFNLLITNVPGAQKQMYLAGTKLLESYAVPPLLHDQVLAIGVTSYNGTLYFGINADRDAMSDVDMLPSLLREALDELTEAAQ</sequence>
<keyword evidence="15" id="KW-1185">Reference proteome</keyword>
<dbReference type="PANTHER" id="PTHR31650">
    <property type="entry name" value="O-ACYLTRANSFERASE (WSD1-LIKE) FAMILY PROTEIN"/>
    <property type="match status" value="1"/>
</dbReference>
<evidence type="ECO:0000256" key="9">
    <source>
        <dbReference type="ARBA" id="ARBA00023315"/>
    </source>
</evidence>
<proteinExistence type="inferred from homology"/>
<dbReference type="EMBL" id="CACSIP010000034">
    <property type="protein sequence ID" value="CAA0128355.1"/>
    <property type="molecule type" value="Genomic_DNA"/>
</dbReference>
<evidence type="ECO:0000256" key="5">
    <source>
        <dbReference type="ARBA" id="ARBA00022516"/>
    </source>
</evidence>
<evidence type="ECO:0000313" key="14">
    <source>
        <dbReference type="EMBL" id="CAA0128355.1"/>
    </source>
</evidence>
<dbReference type="Pfam" id="PF03007">
    <property type="entry name" value="WS_DGAT_cat"/>
    <property type="match status" value="1"/>
</dbReference>
<dbReference type="Proteomes" id="UP000430146">
    <property type="component" value="Unassembled WGS sequence"/>
</dbReference>
<dbReference type="InterPro" id="IPR004255">
    <property type="entry name" value="O-acyltransferase_WSD1_N"/>
</dbReference>
<dbReference type="UniPathway" id="UPA00282"/>
<evidence type="ECO:0000256" key="3">
    <source>
        <dbReference type="ARBA" id="ARBA00009587"/>
    </source>
</evidence>
<evidence type="ECO:0000256" key="7">
    <source>
        <dbReference type="ARBA" id="ARBA00022798"/>
    </source>
</evidence>
<gene>
    <name evidence="14" type="primary">tgs3</name>
    <name evidence="14" type="ORF">AELLOGFF_01294</name>
</gene>
<dbReference type="GO" id="GO:0051701">
    <property type="term" value="P:biological process involved in interaction with host"/>
    <property type="evidence" value="ECO:0007669"/>
    <property type="project" value="TreeGrafter"/>
</dbReference>
<keyword evidence="8 11" id="KW-0443">Lipid metabolism</keyword>
<keyword evidence="6 11" id="KW-0808">Transferase</keyword>
<evidence type="ECO:0000259" key="12">
    <source>
        <dbReference type="Pfam" id="PF03007"/>
    </source>
</evidence>
<evidence type="ECO:0000256" key="4">
    <source>
        <dbReference type="ARBA" id="ARBA00013244"/>
    </source>
</evidence>
<feature type="domain" description="O-acyltransferase WSD1-like N-terminal" evidence="12">
    <location>
        <begin position="5"/>
        <end position="271"/>
    </location>
</feature>
<reference evidence="14 15" key="1">
    <citation type="submission" date="2019-11" db="EMBL/GenBank/DDBJ databases">
        <authorList>
            <person name="Holert J."/>
        </authorList>
    </citation>
    <scope>NUCLEOTIDE SEQUENCE [LARGE SCALE GENOMIC DNA]</scope>
    <source>
        <strain evidence="14">BC8_1</strain>
    </source>
</reference>
<evidence type="ECO:0000259" key="13">
    <source>
        <dbReference type="Pfam" id="PF06974"/>
    </source>
</evidence>
<comment type="pathway">
    <text evidence="1 11">Glycerolipid metabolism; triacylglycerol biosynthesis.</text>
</comment>
<dbReference type="EC" id="2.3.1.20" evidence="4 11"/>
<organism evidence="14 15">
    <name type="scientific">Mycolicibacterium vanbaalenii</name>
    <name type="common">Mycobacterium vanbaalenii</name>
    <dbReference type="NCBI Taxonomy" id="110539"/>
    <lineage>
        <taxon>Bacteria</taxon>
        <taxon>Bacillati</taxon>
        <taxon>Actinomycetota</taxon>
        <taxon>Actinomycetes</taxon>
        <taxon>Mycobacteriales</taxon>
        <taxon>Mycobacteriaceae</taxon>
        <taxon>Mycolicibacterium</taxon>
    </lineage>
</organism>
<accession>A0A5S9R555</accession>
<dbReference type="RefSeq" id="WP_159233219.1">
    <property type="nucleotide sequence ID" value="NZ_CACSIP010000034.1"/>
</dbReference>
<dbReference type="PANTHER" id="PTHR31650:SF1">
    <property type="entry name" value="WAX ESTER SYNTHASE_DIACYLGLYCEROL ACYLTRANSFERASE 4-RELATED"/>
    <property type="match status" value="1"/>
</dbReference>
<evidence type="ECO:0000256" key="10">
    <source>
        <dbReference type="ARBA" id="ARBA00048109"/>
    </source>
</evidence>
<dbReference type="Pfam" id="PF06974">
    <property type="entry name" value="WS_DGAT_C"/>
    <property type="match status" value="1"/>
</dbReference>
<comment type="catalytic activity">
    <reaction evidence="10 11">
        <text>an acyl-CoA + a 1,2-diacyl-sn-glycerol = a triacyl-sn-glycerol + CoA</text>
        <dbReference type="Rhea" id="RHEA:10868"/>
        <dbReference type="ChEBI" id="CHEBI:17815"/>
        <dbReference type="ChEBI" id="CHEBI:57287"/>
        <dbReference type="ChEBI" id="CHEBI:58342"/>
        <dbReference type="ChEBI" id="CHEBI:64615"/>
        <dbReference type="EC" id="2.3.1.20"/>
    </reaction>
</comment>
<dbReference type="NCBIfam" id="TIGR02946">
    <property type="entry name" value="acyl_WS_DGAT"/>
    <property type="match status" value="1"/>
</dbReference>
<keyword evidence="5 11" id="KW-0444">Lipid biosynthesis</keyword>
<keyword evidence="7 11" id="KW-0319">Glycerol metabolism</keyword>
<dbReference type="GO" id="GO:0019432">
    <property type="term" value="P:triglyceride biosynthetic process"/>
    <property type="evidence" value="ECO:0007669"/>
    <property type="project" value="UniProtKB-UniPathway"/>
</dbReference>
<comment type="similarity">
    <text evidence="3 11">Belongs to the long-chain O-acyltransferase family.</text>
</comment>
<evidence type="ECO:0000256" key="8">
    <source>
        <dbReference type="ARBA" id="ARBA00023098"/>
    </source>
</evidence>
<dbReference type="InterPro" id="IPR045034">
    <property type="entry name" value="O-acyltransferase_WSD1-like"/>
</dbReference>
<evidence type="ECO:0000256" key="6">
    <source>
        <dbReference type="ARBA" id="ARBA00022679"/>
    </source>
</evidence>
<dbReference type="GO" id="GO:0004144">
    <property type="term" value="F:diacylglycerol O-acyltransferase activity"/>
    <property type="evidence" value="ECO:0007669"/>
    <property type="project" value="UniProtKB-EC"/>
</dbReference>
<dbReference type="OrthoDB" id="9810950at2"/>
<dbReference type="InterPro" id="IPR014292">
    <property type="entry name" value="Acyl_transf_WS/DGAT"/>
</dbReference>
<comment type="pathway">
    <text evidence="2">Lipid metabolism.</text>
</comment>
<dbReference type="AlphaFoldDB" id="A0A5S9R555"/>